<evidence type="ECO:0000313" key="3">
    <source>
        <dbReference type="Proteomes" id="UP001529338"/>
    </source>
</evidence>
<name>A0ABT7SBH8_9CELL</name>
<comment type="caution">
    <text evidence="2">The sequence shown here is derived from an EMBL/GenBank/DDBJ whole genome shotgun (WGS) entry which is preliminary data.</text>
</comment>
<dbReference type="InterPro" id="IPR002575">
    <property type="entry name" value="Aminoglycoside_PTrfase"/>
</dbReference>
<accession>A0ABT7SBH8</accession>
<dbReference type="PANTHER" id="PTHR21310:SF42">
    <property type="entry name" value="BIFUNCTIONAL AAC_APH"/>
    <property type="match status" value="1"/>
</dbReference>
<keyword evidence="3" id="KW-1185">Reference proteome</keyword>
<dbReference type="GO" id="GO:0016740">
    <property type="term" value="F:transferase activity"/>
    <property type="evidence" value="ECO:0007669"/>
    <property type="project" value="UniProtKB-KW"/>
</dbReference>
<evidence type="ECO:0000313" key="2">
    <source>
        <dbReference type="EMBL" id="MDM7853541.1"/>
    </source>
</evidence>
<evidence type="ECO:0000259" key="1">
    <source>
        <dbReference type="Pfam" id="PF01636"/>
    </source>
</evidence>
<dbReference type="SUPFAM" id="SSF56112">
    <property type="entry name" value="Protein kinase-like (PK-like)"/>
    <property type="match status" value="1"/>
</dbReference>
<proteinExistence type="predicted"/>
<organism evidence="2 3">
    <name type="scientific">Cellulomonas alba</name>
    <dbReference type="NCBI Taxonomy" id="3053467"/>
    <lineage>
        <taxon>Bacteria</taxon>
        <taxon>Bacillati</taxon>
        <taxon>Actinomycetota</taxon>
        <taxon>Actinomycetes</taxon>
        <taxon>Micrococcales</taxon>
        <taxon>Cellulomonadaceae</taxon>
        <taxon>Cellulomonas</taxon>
    </lineage>
</organism>
<reference evidence="2 3" key="1">
    <citation type="submission" date="2023-06" db="EMBL/GenBank/DDBJ databases">
        <title>Cellulomonas sp. MW4 Whole genome sequence.</title>
        <authorList>
            <person name="Park S."/>
        </authorList>
    </citation>
    <scope>NUCLEOTIDE SEQUENCE [LARGE SCALE GENOMIC DNA]</scope>
    <source>
        <strain evidence="2 3">MW4</strain>
    </source>
</reference>
<dbReference type="Pfam" id="PF01636">
    <property type="entry name" value="APH"/>
    <property type="match status" value="1"/>
</dbReference>
<gene>
    <name evidence="2" type="ORF">QRT04_01240</name>
</gene>
<dbReference type="CDD" id="cd05155">
    <property type="entry name" value="APH_ChoK_like_1"/>
    <property type="match status" value="1"/>
</dbReference>
<dbReference type="EC" id="2.7.-.-" evidence="2"/>
<dbReference type="EMBL" id="JAUCGQ010000001">
    <property type="protein sequence ID" value="MDM7853541.1"/>
    <property type="molecule type" value="Genomic_DNA"/>
</dbReference>
<dbReference type="Gene3D" id="3.90.1200.10">
    <property type="match status" value="1"/>
</dbReference>
<dbReference type="RefSeq" id="WP_289453064.1">
    <property type="nucleotide sequence ID" value="NZ_JAUCGQ010000001.1"/>
</dbReference>
<dbReference type="Proteomes" id="UP001529338">
    <property type="component" value="Unassembled WGS sequence"/>
</dbReference>
<dbReference type="InterPro" id="IPR011009">
    <property type="entry name" value="Kinase-like_dom_sf"/>
</dbReference>
<feature type="domain" description="Aminoglycoside phosphotransferase" evidence="1">
    <location>
        <begin position="38"/>
        <end position="266"/>
    </location>
</feature>
<keyword evidence="2" id="KW-0808">Transferase</keyword>
<dbReference type="Gene3D" id="3.30.200.20">
    <property type="entry name" value="Phosphorylase Kinase, domain 1"/>
    <property type="match status" value="1"/>
</dbReference>
<protein>
    <submittedName>
        <fullName evidence="2">Aminoglycoside phosphotransferase family protein</fullName>
        <ecNumber evidence="2">2.7.-.-</ecNumber>
    </submittedName>
</protein>
<dbReference type="PANTHER" id="PTHR21310">
    <property type="entry name" value="AMINOGLYCOSIDE PHOSPHOTRANSFERASE-RELATED-RELATED"/>
    <property type="match status" value="1"/>
</dbReference>
<sequence>MTPTGKAHPTIERDVTEELARHLLRTQHADLADLPLVRVGTGWDNVLWRLGDDLALRLPVRASSAPLVAYEHAALPVLAPRLPVDVPVPVRAGHPDDRYPWPWSVVPWFDGRPAYAQPVAERSAWAEDLAAVLVALHRPAPPDAPPNAVRGVPIAPRRPALVERLDRLALPEVDRVLARFDDLAAAPDHTGPAVWVHGDPHPANVLVARGRLRAVIDWGDVTSGDPASDLATAWLTFDADGRAAFRARVDAGARWDEATWRRAQAWALHFSVVLGMHPVEYPHLAEIGRHGLAQALDG</sequence>
<dbReference type="InterPro" id="IPR051678">
    <property type="entry name" value="AGP_Transferase"/>
</dbReference>